<accession>C1N3T2</accession>
<comment type="function">
    <text evidence="9">Exoribonuclease involved in ribosome biosynthesis. Involved in the processing of ITS1, the internal transcribed spacer localized between the 18S and 5.8S rRNAs.</text>
</comment>
<evidence type="ECO:0000256" key="8">
    <source>
        <dbReference type="ARBA" id="ARBA00023242"/>
    </source>
</evidence>
<dbReference type="InterPro" id="IPR047021">
    <property type="entry name" value="REXO1/3/4-like"/>
</dbReference>
<evidence type="ECO:0000256" key="9">
    <source>
        <dbReference type="ARBA" id="ARBA00025599"/>
    </source>
</evidence>
<dbReference type="AlphaFoldDB" id="C1N3T2"/>
<reference evidence="11 12" key="1">
    <citation type="journal article" date="2009" name="Science">
        <title>Green evolution and dynamic adaptations revealed by genomes of the marine picoeukaryotes Micromonas.</title>
        <authorList>
            <person name="Worden A.Z."/>
            <person name="Lee J.H."/>
            <person name="Mock T."/>
            <person name="Rouze P."/>
            <person name="Simmons M.P."/>
            <person name="Aerts A.L."/>
            <person name="Allen A.E."/>
            <person name="Cuvelier M.L."/>
            <person name="Derelle E."/>
            <person name="Everett M.V."/>
            <person name="Foulon E."/>
            <person name="Grimwood J."/>
            <person name="Gundlach H."/>
            <person name="Henrissat B."/>
            <person name="Napoli C."/>
            <person name="McDonald S.M."/>
            <person name="Parker M.S."/>
            <person name="Rombauts S."/>
            <person name="Salamov A."/>
            <person name="Von Dassow P."/>
            <person name="Badger J.H."/>
            <person name="Coutinho P.M."/>
            <person name="Demir E."/>
            <person name="Dubchak I."/>
            <person name="Gentemann C."/>
            <person name="Eikrem W."/>
            <person name="Gready J.E."/>
            <person name="John U."/>
            <person name="Lanier W."/>
            <person name="Lindquist E.A."/>
            <person name="Lucas S."/>
            <person name="Mayer K.F."/>
            <person name="Moreau H."/>
            <person name="Not F."/>
            <person name="Otillar R."/>
            <person name="Panaud O."/>
            <person name="Pangilinan J."/>
            <person name="Paulsen I."/>
            <person name="Piegu B."/>
            <person name="Poliakov A."/>
            <person name="Robbens S."/>
            <person name="Schmutz J."/>
            <person name="Toulza E."/>
            <person name="Wyss T."/>
            <person name="Zelensky A."/>
            <person name="Zhou K."/>
            <person name="Armbrust E.V."/>
            <person name="Bhattacharya D."/>
            <person name="Goodenough U.W."/>
            <person name="Van de Peer Y."/>
            <person name="Grigoriev I.V."/>
        </authorList>
    </citation>
    <scope>NUCLEOTIDE SEQUENCE [LARGE SCALE GENOMIC DNA]</scope>
    <source>
        <strain evidence="11 12">CCMP1545</strain>
    </source>
</reference>
<dbReference type="GO" id="GO:0003676">
    <property type="term" value="F:nucleic acid binding"/>
    <property type="evidence" value="ECO:0007669"/>
    <property type="project" value="InterPro"/>
</dbReference>
<dbReference type="GO" id="GO:0008408">
    <property type="term" value="F:3'-5' exonuclease activity"/>
    <property type="evidence" value="ECO:0007669"/>
    <property type="project" value="InterPro"/>
</dbReference>
<dbReference type="PANTHER" id="PTHR12801">
    <property type="entry name" value="RNA EXONUCLEASE REXO1 / RECO3 FAMILY MEMBER-RELATED"/>
    <property type="match status" value="1"/>
</dbReference>
<dbReference type="InterPro" id="IPR037431">
    <property type="entry name" value="REX4_DEDDh_dom"/>
</dbReference>
<dbReference type="InterPro" id="IPR013520">
    <property type="entry name" value="Ribonucl_H"/>
</dbReference>
<dbReference type="EMBL" id="GG663746">
    <property type="protein sequence ID" value="EEH53247.1"/>
    <property type="molecule type" value="Genomic_DNA"/>
</dbReference>
<sequence length="186" mass="20476">APTGRNTALTDVIALDCEMVGVGEDGRRSILARVSVVNEDGNVVLDTFVAPTEHVTDYRTAVSGVRAQDLRGAPPFKEIQRKMADILRGRILVGHALKNDLRALLLDHPRRATRDTATYRPLTRPLRSRERAQADGIARGRGSRSLKELCARELGLEIQAGEHSSVDDARAALLLYQKCAKAWERS</sequence>
<dbReference type="RefSeq" id="XP_003062428.1">
    <property type="nucleotide sequence ID" value="XM_003062382.1"/>
</dbReference>
<evidence type="ECO:0000256" key="7">
    <source>
        <dbReference type="ARBA" id="ARBA00022839"/>
    </source>
</evidence>
<dbReference type="GO" id="GO:0005634">
    <property type="term" value="C:nucleus"/>
    <property type="evidence" value="ECO:0007669"/>
    <property type="project" value="UniProtKB-SubCell"/>
</dbReference>
<keyword evidence="7" id="KW-0269">Exonuclease</keyword>
<dbReference type="SUPFAM" id="SSF53098">
    <property type="entry name" value="Ribonuclease H-like"/>
    <property type="match status" value="1"/>
</dbReference>
<protein>
    <recommendedName>
        <fullName evidence="3">RNA exonuclease 4</fullName>
    </recommendedName>
</protein>
<evidence type="ECO:0000256" key="1">
    <source>
        <dbReference type="ARBA" id="ARBA00004123"/>
    </source>
</evidence>
<name>C1N3T2_MICPC</name>
<keyword evidence="5" id="KW-0540">Nuclease</keyword>
<feature type="domain" description="Exonuclease" evidence="10">
    <location>
        <begin position="11"/>
        <end position="185"/>
    </location>
</feature>
<dbReference type="SMART" id="SM00479">
    <property type="entry name" value="EXOIII"/>
    <property type="match status" value="1"/>
</dbReference>
<comment type="subcellular location">
    <subcellularLocation>
        <location evidence="1">Nucleus</location>
    </subcellularLocation>
</comment>
<comment type="similarity">
    <text evidence="2">Belongs to the REXO4 family.</text>
</comment>
<dbReference type="FunFam" id="3.30.420.10:FF:000007">
    <property type="entry name" value="Interferon-stimulated exonuclease gene 20"/>
    <property type="match status" value="1"/>
</dbReference>
<keyword evidence="4" id="KW-0698">rRNA processing</keyword>
<keyword evidence="6" id="KW-0378">Hydrolase</keyword>
<dbReference type="STRING" id="564608.C1N3T2"/>
<evidence type="ECO:0000259" key="10">
    <source>
        <dbReference type="SMART" id="SM00479"/>
    </source>
</evidence>
<dbReference type="InterPro" id="IPR036397">
    <property type="entry name" value="RNaseH_sf"/>
</dbReference>
<feature type="non-terminal residue" evidence="11">
    <location>
        <position position="1"/>
    </location>
</feature>
<gene>
    <name evidence="11" type="ORF">MICPUCDRAFT_5594</name>
</gene>
<dbReference type="Pfam" id="PF00929">
    <property type="entry name" value="RNase_T"/>
    <property type="match status" value="1"/>
</dbReference>
<dbReference type="GO" id="GO:0006364">
    <property type="term" value="P:rRNA processing"/>
    <property type="evidence" value="ECO:0007669"/>
    <property type="project" value="UniProtKB-KW"/>
</dbReference>
<dbReference type="PANTHER" id="PTHR12801:SF45">
    <property type="entry name" value="RNA EXONUCLEASE 4"/>
    <property type="match status" value="1"/>
</dbReference>
<dbReference type="CDD" id="cd06144">
    <property type="entry name" value="REX4_like"/>
    <property type="match status" value="1"/>
</dbReference>
<dbReference type="Proteomes" id="UP000001876">
    <property type="component" value="Unassembled WGS sequence"/>
</dbReference>
<proteinExistence type="inferred from homology"/>
<dbReference type="Gene3D" id="3.30.420.10">
    <property type="entry name" value="Ribonuclease H-like superfamily/Ribonuclease H"/>
    <property type="match status" value="1"/>
</dbReference>
<dbReference type="eggNOG" id="KOG2249">
    <property type="taxonomic scope" value="Eukaryota"/>
</dbReference>
<organism evidence="12">
    <name type="scientific">Micromonas pusilla (strain CCMP1545)</name>
    <name type="common">Picoplanktonic green alga</name>
    <dbReference type="NCBI Taxonomy" id="564608"/>
    <lineage>
        <taxon>Eukaryota</taxon>
        <taxon>Viridiplantae</taxon>
        <taxon>Chlorophyta</taxon>
        <taxon>Mamiellophyceae</taxon>
        <taxon>Mamiellales</taxon>
        <taxon>Mamiellaceae</taxon>
        <taxon>Micromonas</taxon>
    </lineage>
</organism>
<evidence type="ECO:0000256" key="3">
    <source>
        <dbReference type="ARBA" id="ARBA00016937"/>
    </source>
</evidence>
<keyword evidence="12" id="KW-1185">Reference proteome</keyword>
<evidence type="ECO:0000313" key="12">
    <source>
        <dbReference type="Proteomes" id="UP000001876"/>
    </source>
</evidence>
<evidence type="ECO:0000256" key="5">
    <source>
        <dbReference type="ARBA" id="ARBA00022722"/>
    </source>
</evidence>
<evidence type="ECO:0000313" key="11">
    <source>
        <dbReference type="EMBL" id="EEH53247.1"/>
    </source>
</evidence>
<evidence type="ECO:0000256" key="2">
    <source>
        <dbReference type="ARBA" id="ARBA00010489"/>
    </source>
</evidence>
<evidence type="ECO:0000256" key="4">
    <source>
        <dbReference type="ARBA" id="ARBA00022552"/>
    </source>
</evidence>
<dbReference type="InterPro" id="IPR012337">
    <property type="entry name" value="RNaseH-like_sf"/>
</dbReference>
<dbReference type="OrthoDB" id="16516at2759"/>
<evidence type="ECO:0000256" key="6">
    <source>
        <dbReference type="ARBA" id="ARBA00022801"/>
    </source>
</evidence>
<feature type="non-terminal residue" evidence="11">
    <location>
        <position position="186"/>
    </location>
</feature>
<dbReference type="GeneID" id="9688110"/>
<dbReference type="OMA" id="NWPCALP"/>
<dbReference type="KEGG" id="mpp:MICPUCDRAFT_5594"/>
<keyword evidence="8" id="KW-0539">Nucleus</keyword>